<dbReference type="FunFam" id="3.40.50.300:FF:000011">
    <property type="entry name" value="Putative ABC transporter ATP-binding component"/>
    <property type="match status" value="1"/>
</dbReference>
<dbReference type="InterPro" id="IPR037118">
    <property type="entry name" value="Val-tRNA_synth_C_sf"/>
</dbReference>
<reference evidence="6 7" key="1">
    <citation type="submission" date="2018-07" db="EMBL/GenBank/DDBJ databases">
        <title>Venubactetium sediminum gen. nov., sp. nov., isolated from a marine solar saltern.</title>
        <authorList>
            <person name="Wang S."/>
        </authorList>
    </citation>
    <scope>NUCLEOTIDE SEQUENCE [LARGE SCALE GENOMIC DNA]</scope>
    <source>
        <strain evidence="6 7">WD2A32</strain>
    </source>
</reference>
<dbReference type="SMART" id="SM00382">
    <property type="entry name" value="AAA"/>
    <property type="match status" value="2"/>
</dbReference>
<dbReference type="Gene3D" id="1.10.287.380">
    <property type="entry name" value="Valyl-tRNA synthetase, C-terminal domain"/>
    <property type="match status" value="1"/>
</dbReference>
<keyword evidence="7" id="KW-1185">Reference proteome</keyword>
<dbReference type="InterPro" id="IPR003439">
    <property type="entry name" value="ABC_transporter-like_ATP-bd"/>
</dbReference>
<dbReference type="PANTHER" id="PTHR19211">
    <property type="entry name" value="ATP-BINDING TRANSPORT PROTEIN-RELATED"/>
    <property type="match status" value="1"/>
</dbReference>
<evidence type="ECO:0000256" key="2">
    <source>
        <dbReference type="ARBA" id="ARBA00022741"/>
    </source>
</evidence>
<feature type="compositionally biased region" description="Basic and acidic residues" evidence="4">
    <location>
        <begin position="524"/>
        <end position="550"/>
    </location>
</feature>
<dbReference type="PROSITE" id="PS50893">
    <property type="entry name" value="ABC_TRANSPORTER_2"/>
    <property type="match status" value="2"/>
</dbReference>
<feature type="region of interest" description="Disordered" evidence="4">
    <location>
        <begin position="524"/>
        <end position="568"/>
    </location>
</feature>
<dbReference type="Pfam" id="PF16326">
    <property type="entry name" value="ABC_tran_CTD"/>
    <property type="match status" value="1"/>
</dbReference>
<comment type="caution">
    <text evidence="6">The sequence shown here is derived from an EMBL/GenBank/DDBJ whole genome shotgun (WGS) entry which is preliminary data.</text>
</comment>
<evidence type="ECO:0000256" key="1">
    <source>
        <dbReference type="ARBA" id="ARBA00022737"/>
    </source>
</evidence>
<dbReference type="GO" id="GO:0016887">
    <property type="term" value="F:ATP hydrolysis activity"/>
    <property type="evidence" value="ECO:0007669"/>
    <property type="project" value="InterPro"/>
</dbReference>
<dbReference type="GO" id="GO:0003677">
    <property type="term" value="F:DNA binding"/>
    <property type="evidence" value="ECO:0007669"/>
    <property type="project" value="InterPro"/>
</dbReference>
<dbReference type="SUPFAM" id="SSF52540">
    <property type="entry name" value="P-loop containing nucleoside triphosphate hydrolases"/>
    <property type="match status" value="2"/>
</dbReference>
<dbReference type="GO" id="GO:0005524">
    <property type="term" value="F:ATP binding"/>
    <property type="evidence" value="ECO:0007669"/>
    <property type="project" value="UniProtKB-KW"/>
</dbReference>
<keyword evidence="3 6" id="KW-0067">ATP-binding</keyword>
<keyword evidence="1" id="KW-0677">Repeat</keyword>
<evidence type="ECO:0000259" key="5">
    <source>
        <dbReference type="PROSITE" id="PS50893"/>
    </source>
</evidence>
<sequence>MLSIQDLTYRVEGRPLLQGASLTVNAGEHVGLIGRNGSGKSTLLKLIAGELQPDGGNIQLAGANRVGRLRQEAPAGPDSLLDTVLAADTERTSLLAEAETATDPHRIAEIHARLNDIDAHAAPARAARILAGLGFDEAAQRRACAEFSGGWRMRVALAALLFSQPDVLLLDEPTNHLDLEAGIWLEGYLKTWPGTILLVSHDRTLLNSAVGKICHLEQRKLTLYQGGYDTFERTRRERLERQRALAEQQEAERKRIQAFVDRFRAKANKARQAQSRLKMLARMQPIAPVIEDKSIHFNFPQPEQLPPPLVAMDGASVGYAADTPVLRNLNQRIDQDDRIALLGRNGNGKTTFARLLADRLAPMGGKITKPPKLRIGYFSQDQAEELDLQATPLDHMAKALPNAQPTTLRSHLGRFGFGEDKAEVEVGKLSGGEKARLLFALMTRDAPQMLILDEPTNHLDIEARQALVEALNAYEGAVILVTHDPHLLELVADRLWLVADGMVRTWDGDLTDYRRYLLDQRREAKADARDKGKADGDQTLSKKDRRRQAAENRAATAHLRKRAKDAERDVERLNARKAELEAKLADPSLYDGPAEKAQSLQMDLARVGDELAKAEDAWLEAQEALEGAD</sequence>
<evidence type="ECO:0000256" key="3">
    <source>
        <dbReference type="ARBA" id="ARBA00022840"/>
    </source>
</evidence>
<evidence type="ECO:0000313" key="7">
    <source>
        <dbReference type="Proteomes" id="UP000253941"/>
    </source>
</evidence>
<gene>
    <name evidence="6" type="ORF">DRB17_06455</name>
</gene>
<dbReference type="InterPro" id="IPR050611">
    <property type="entry name" value="ABCF"/>
</dbReference>
<dbReference type="InterPro" id="IPR032781">
    <property type="entry name" value="ABC_tran_Xtn"/>
</dbReference>
<organism evidence="6 7">
    <name type="scientific">Ferruginivarius sediminum</name>
    <dbReference type="NCBI Taxonomy" id="2661937"/>
    <lineage>
        <taxon>Bacteria</taxon>
        <taxon>Pseudomonadati</taxon>
        <taxon>Pseudomonadota</taxon>
        <taxon>Alphaproteobacteria</taxon>
        <taxon>Rhodospirillales</taxon>
        <taxon>Rhodospirillaceae</taxon>
        <taxon>Ferruginivarius</taxon>
    </lineage>
</organism>
<dbReference type="CDD" id="cd03221">
    <property type="entry name" value="ABCF_EF-3"/>
    <property type="match status" value="2"/>
</dbReference>
<dbReference type="Gene3D" id="3.40.50.300">
    <property type="entry name" value="P-loop containing nucleotide triphosphate hydrolases"/>
    <property type="match status" value="2"/>
</dbReference>
<dbReference type="Pfam" id="PF00005">
    <property type="entry name" value="ABC_tran"/>
    <property type="match status" value="2"/>
</dbReference>
<accession>A0A369TEJ5</accession>
<dbReference type="InterPro" id="IPR032524">
    <property type="entry name" value="ABC_tran_C"/>
</dbReference>
<dbReference type="RefSeq" id="WP_114581370.1">
    <property type="nucleotide sequence ID" value="NZ_QPMH01000004.1"/>
</dbReference>
<evidence type="ECO:0000313" key="6">
    <source>
        <dbReference type="EMBL" id="RDD62795.1"/>
    </source>
</evidence>
<protein>
    <submittedName>
        <fullName evidence="6">ABC transporter ATP-binding protein</fullName>
    </submittedName>
</protein>
<dbReference type="Proteomes" id="UP000253941">
    <property type="component" value="Unassembled WGS sequence"/>
</dbReference>
<dbReference type="PROSITE" id="PS00211">
    <property type="entry name" value="ABC_TRANSPORTER_1"/>
    <property type="match status" value="2"/>
</dbReference>
<dbReference type="AlphaFoldDB" id="A0A369TEJ5"/>
<keyword evidence="2" id="KW-0547">Nucleotide-binding</keyword>
<dbReference type="InterPro" id="IPR017871">
    <property type="entry name" value="ABC_transporter-like_CS"/>
</dbReference>
<dbReference type="PANTHER" id="PTHR19211:SF14">
    <property type="entry name" value="ATP-BINDING CASSETTE SUB-FAMILY F MEMBER 1"/>
    <property type="match status" value="1"/>
</dbReference>
<feature type="domain" description="ABC transporter" evidence="5">
    <location>
        <begin position="310"/>
        <end position="525"/>
    </location>
</feature>
<name>A0A369TEJ5_9PROT</name>
<dbReference type="InterPro" id="IPR027417">
    <property type="entry name" value="P-loop_NTPase"/>
</dbReference>
<evidence type="ECO:0000256" key="4">
    <source>
        <dbReference type="SAM" id="MobiDB-lite"/>
    </source>
</evidence>
<dbReference type="Pfam" id="PF12848">
    <property type="entry name" value="ABC_tran_Xtn"/>
    <property type="match status" value="1"/>
</dbReference>
<feature type="domain" description="ABC transporter" evidence="5">
    <location>
        <begin position="2"/>
        <end position="243"/>
    </location>
</feature>
<proteinExistence type="predicted"/>
<dbReference type="InterPro" id="IPR003593">
    <property type="entry name" value="AAA+_ATPase"/>
</dbReference>
<dbReference type="EMBL" id="QPMH01000004">
    <property type="protein sequence ID" value="RDD62795.1"/>
    <property type="molecule type" value="Genomic_DNA"/>
</dbReference>